<accession>H9AZX5</accession>
<name>H9AZX5_9VIRU</name>
<dbReference type="EMBL" id="JN968479">
    <property type="protein sequence ID" value="AFD02300.1"/>
    <property type="molecule type" value="Genomic_DNA"/>
</dbReference>
<dbReference type="RefSeq" id="YP_005352805.1">
    <property type="nucleotide sequence ID" value="NC_016989.1"/>
</dbReference>
<dbReference type="OrthoDB" id="37806at10239"/>
<reference evidence="1 2" key="1">
    <citation type="journal article" date="2012" name="J. Virol.">
        <title>Closely related archaeal Haloarcula hispanica icosahedral viruses HHIV-2 and SH1 have nonhomologous genes encoding host recognition functions.</title>
        <authorList>
            <person name="Jaakkola S.T."/>
            <person name="Penttinen R.K."/>
            <person name="Vilen S.T."/>
            <person name="Jalasvuori M."/>
            <person name="Ronnholm G."/>
            <person name="Bamford J.K."/>
            <person name="Bamford D.H."/>
            <person name="Oksanen H.M."/>
        </authorList>
    </citation>
    <scope>NUCLEOTIDE SEQUENCE [LARGE SCALE GENOMIC DNA]</scope>
</reference>
<sequence length="515" mass="51434">MGVLDQIQGQVDSTVDAAGEEYQNLAGAAEEATNIDDFQQSETYREQAERVAEADGPLDTTVARVEGGARAGTDFLLDNPGGSVQDTARAGIEALTGVDSEDQGEAAQDLATQYSETTSEALEGTALDNPVTDATVGAFDLIVEPLADTAVTGTTGIDYDDGTTEGTVGAVDLFDVGATVATAGVGKAASAGVRSGAGLLGTAARGSDEGATMLSRLSSRFSGSGDEAASLVDDADGATDDVVEEGTALVDDADGAADSTLASVFDEQTTLVDDVDGAADDVVEDATTLVDDVDGAADDAEDALFGDTKILRSGDDAATAGDEGATIVDDATQAAASGSDEAGGLLGRVSGLGATGAGLADEAGGLLGRATSRLSSLGDDAGSAAGRVSDDVAAAGSRAASSTTGKVAGATAGALAGGALLNELGAFDTLDLTDPQTGETFRLVNEKQYQPTEDRPNGGTLWDVRQDGSSAGYTTILRVDGRNVYILGDDGEEKRTQIPVETLQEAVARGREGGA</sequence>
<evidence type="ECO:0000313" key="2">
    <source>
        <dbReference type="Proteomes" id="UP000007576"/>
    </source>
</evidence>
<proteinExistence type="predicted"/>
<dbReference type="Proteomes" id="UP000007576">
    <property type="component" value="Segment"/>
</dbReference>
<evidence type="ECO:0000313" key="1">
    <source>
        <dbReference type="EMBL" id="AFD02300.1"/>
    </source>
</evidence>
<dbReference type="KEGG" id="vg:14517150"/>
<dbReference type="GeneID" id="14517150"/>
<keyword evidence="2" id="KW-1185">Reference proteome</keyword>
<organism evidence="1 2">
    <name type="scientific">Haloarcula hispanica icosahedral virus 2</name>
    <dbReference type="NCBI Taxonomy" id="1154689"/>
    <lineage>
        <taxon>Viruses</taxon>
        <taxon>Singelaviria</taxon>
        <taxon>Helvetiavirae</taxon>
        <taxon>Dividoviricota</taxon>
        <taxon>Laserviricetes</taxon>
        <taxon>Halopanivirales</taxon>
        <taxon>Sphaerolipoviridae</taxon>
        <taxon>Alphasphaerolipovirus</taxon>
        <taxon>Alphasphaerolipovirus helsinkii</taxon>
    </lineage>
</organism>
<protein>
    <submittedName>
        <fullName evidence="1">VP2</fullName>
    </submittedName>
</protein>